<keyword evidence="1" id="KW-1133">Transmembrane helix</keyword>
<dbReference type="EMBL" id="FXXP01000002">
    <property type="protein sequence ID" value="SMX29117.1"/>
    <property type="molecule type" value="Genomic_DNA"/>
</dbReference>
<dbReference type="PROSITE" id="PS50043">
    <property type="entry name" value="HTH_LUXR_2"/>
    <property type="match status" value="1"/>
</dbReference>
<name>A0A238JG52_9RHOB</name>
<dbReference type="GO" id="GO:0006355">
    <property type="term" value="P:regulation of DNA-templated transcription"/>
    <property type="evidence" value="ECO:0007669"/>
    <property type="project" value="InterPro"/>
</dbReference>
<proteinExistence type="predicted"/>
<dbReference type="InterPro" id="IPR016032">
    <property type="entry name" value="Sig_transdc_resp-reg_C-effctor"/>
</dbReference>
<reference evidence="4" key="1">
    <citation type="submission" date="2017-05" db="EMBL/GenBank/DDBJ databases">
        <authorList>
            <person name="Rodrigo-Torres L."/>
            <person name="Arahal R. D."/>
            <person name="Lucena T."/>
        </authorList>
    </citation>
    <scope>NUCLEOTIDE SEQUENCE [LARGE SCALE GENOMIC DNA]</scope>
    <source>
        <strain evidence="4">CECT 8649</strain>
    </source>
</reference>
<dbReference type="AlphaFoldDB" id="A0A238JG52"/>
<dbReference type="InterPro" id="IPR036388">
    <property type="entry name" value="WH-like_DNA-bd_sf"/>
</dbReference>
<organism evidence="3 4">
    <name type="scientific">Pelagimonas phthalicica</name>
    <dbReference type="NCBI Taxonomy" id="1037362"/>
    <lineage>
        <taxon>Bacteria</taxon>
        <taxon>Pseudomonadati</taxon>
        <taxon>Pseudomonadota</taxon>
        <taxon>Alphaproteobacteria</taxon>
        <taxon>Rhodobacterales</taxon>
        <taxon>Roseobacteraceae</taxon>
        <taxon>Pelagimonas</taxon>
    </lineage>
</organism>
<dbReference type="Gene3D" id="1.10.10.10">
    <property type="entry name" value="Winged helix-like DNA-binding domain superfamily/Winged helix DNA-binding domain"/>
    <property type="match status" value="1"/>
</dbReference>
<keyword evidence="1" id="KW-0812">Transmembrane</keyword>
<keyword evidence="1" id="KW-0472">Membrane</keyword>
<evidence type="ECO:0000259" key="2">
    <source>
        <dbReference type="PROSITE" id="PS50043"/>
    </source>
</evidence>
<feature type="domain" description="HTH luxR-type" evidence="2">
    <location>
        <begin position="125"/>
        <end position="190"/>
    </location>
</feature>
<sequence length="203" mass="22367">MLQFRSFAPLRFGSRRLGQNQGINQSRKGPSIRRSRESLGIAFLLATQFFCALFFLFGILTSLLGIQVAPISWAAYELIEIGVAVALVIGVVLSAMLLLRSLRARKQAEDSLRELSGAFMDLLKQRFEDWALTPAERDVALFSIKGVSMADIAALRGTSEGTVKAQCNAIYRKAGVSGRAQLLSLFIEDLLSDDVRLSDIERP</sequence>
<dbReference type="InterPro" id="IPR000792">
    <property type="entry name" value="Tscrpt_reg_LuxR_C"/>
</dbReference>
<dbReference type="Proteomes" id="UP000225972">
    <property type="component" value="Unassembled WGS sequence"/>
</dbReference>
<keyword evidence="4" id="KW-1185">Reference proteome</keyword>
<evidence type="ECO:0000313" key="3">
    <source>
        <dbReference type="EMBL" id="SMX29117.1"/>
    </source>
</evidence>
<accession>A0A238JG52</accession>
<feature type="transmembrane region" description="Helical" evidence="1">
    <location>
        <begin position="78"/>
        <end position="99"/>
    </location>
</feature>
<evidence type="ECO:0000256" key="1">
    <source>
        <dbReference type="SAM" id="Phobius"/>
    </source>
</evidence>
<dbReference type="GO" id="GO:0003677">
    <property type="term" value="F:DNA binding"/>
    <property type="evidence" value="ECO:0007669"/>
    <property type="project" value="InterPro"/>
</dbReference>
<gene>
    <name evidence="3" type="ORF">TRP8649_03249</name>
</gene>
<dbReference type="SUPFAM" id="SSF46894">
    <property type="entry name" value="C-terminal effector domain of the bipartite response regulators"/>
    <property type="match status" value="1"/>
</dbReference>
<dbReference type="OrthoDB" id="8277135at2"/>
<evidence type="ECO:0000313" key="4">
    <source>
        <dbReference type="Proteomes" id="UP000225972"/>
    </source>
</evidence>
<dbReference type="SMART" id="SM00421">
    <property type="entry name" value="HTH_LUXR"/>
    <property type="match status" value="1"/>
</dbReference>
<protein>
    <submittedName>
        <fullName evidence="3">Bacterial regulatory proteins, luxR family</fullName>
    </submittedName>
</protein>
<feature type="transmembrane region" description="Helical" evidence="1">
    <location>
        <begin position="41"/>
        <end position="66"/>
    </location>
</feature>